<evidence type="ECO:0000313" key="14">
    <source>
        <dbReference type="EMBL" id="NDY83321.1"/>
    </source>
</evidence>
<evidence type="ECO:0000256" key="4">
    <source>
        <dbReference type="ARBA" id="ARBA00007553"/>
    </source>
</evidence>
<evidence type="ECO:0000256" key="3">
    <source>
        <dbReference type="ARBA" id="ARBA00004496"/>
    </source>
</evidence>
<feature type="domain" description="N-acetylmuramoyl-L-alanine amidase" evidence="13">
    <location>
        <begin position="20"/>
        <end position="168"/>
    </location>
</feature>
<keyword evidence="8 14" id="KW-0378">Hydrolase</keyword>
<sequence length="193" mass="21703">MQIDSEGWLKPEDSVRLLPSPNFNDRPDPADISLLVIHNISLPPGKFGTPYIADLFLNQLDLEADPWFACLDGLKVSAHFLIDRTGFITQFVSCNMRAWHAGVSNFEGREQCNDFSLGIELEGTDTQAYTEEQYQALDCLTEALKARYPLRAVQGHCHIAPIRKTDPGPYFDWARYTGKTAWAVKPTDQPKSS</sequence>
<dbReference type="SMART" id="SM00644">
    <property type="entry name" value="Ami_2"/>
    <property type="match status" value="1"/>
</dbReference>
<dbReference type="CDD" id="cd06583">
    <property type="entry name" value="PGRP"/>
    <property type="match status" value="1"/>
</dbReference>
<organism evidence="14">
    <name type="scientific">Sheuella amnicola</name>
    <dbReference type="NCBI Taxonomy" id="2707330"/>
    <lineage>
        <taxon>Bacteria</taxon>
        <taxon>Pseudomonadati</taxon>
        <taxon>Pseudomonadota</taxon>
        <taxon>Betaproteobacteria</taxon>
        <taxon>Burkholderiales</taxon>
        <taxon>Alcaligenaceae</taxon>
        <taxon>Sheuella</taxon>
    </lineage>
</organism>
<evidence type="ECO:0000256" key="5">
    <source>
        <dbReference type="ARBA" id="ARBA00011901"/>
    </source>
</evidence>
<evidence type="ECO:0000256" key="9">
    <source>
        <dbReference type="ARBA" id="ARBA00022833"/>
    </source>
</evidence>
<dbReference type="Pfam" id="PF01510">
    <property type="entry name" value="Amidase_2"/>
    <property type="match status" value="1"/>
</dbReference>
<dbReference type="GO" id="GO:0046872">
    <property type="term" value="F:metal ion binding"/>
    <property type="evidence" value="ECO:0007669"/>
    <property type="project" value="UniProtKB-KW"/>
</dbReference>
<dbReference type="InterPro" id="IPR036505">
    <property type="entry name" value="Amidase/PGRP_sf"/>
</dbReference>
<comment type="similarity">
    <text evidence="4">Belongs to the N-acetylmuramoyl-L-alanine amidase 2 family.</text>
</comment>
<evidence type="ECO:0000256" key="10">
    <source>
        <dbReference type="ARBA" id="ARBA00023316"/>
    </source>
</evidence>
<evidence type="ECO:0000256" key="12">
    <source>
        <dbReference type="ARBA" id="ARBA00042615"/>
    </source>
</evidence>
<dbReference type="InterPro" id="IPR002502">
    <property type="entry name" value="Amidase_domain"/>
</dbReference>
<dbReference type="EC" id="3.5.1.28" evidence="5"/>
<comment type="caution">
    <text evidence="14">The sequence shown here is derived from an EMBL/GenBank/DDBJ whole genome shotgun (WGS) entry which is preliminary data.</text>
</comment>
<evidence type="ECO:0000256" key="11">
    <source>
        <dbReference type="ARBA" id="ARBA00039257"/>
    </source>
</evidence>
<gene>
    <name evidence="14" type="primary">ampD</name>
    <name evidence="14" type="ORF">G3I67_08760</name>
</gene>
<keyword evidence="7" id="KW-0479">Metal-binding</keyword>
<dbReference type="AlphaFoldDB" id="A0A6B2QZ52"/>
<keyword evidence="6" id="KW-0963">Cytoplasm</keyword>
<dbReference type="EMBL" id="JAAGRN010000005">
    <property type="protein sequence ID" value="NDY83321.1"/>
    <property type="molecule type" value="Genomic_DNA"/>
</dbReference>
<accession>A0A6B2QZ52</accession>
<dbReference type="GO" id="GO:0071555">
    <property type="term" value="P:cell wall organization"/>
    <property type="evidence" value="ECO:0007669"/>
    <property type="project" value="UniProtKB-KW"/>
</dbReference>
<keyword evidence="10" id="KW-0961">Cell wall biogenesis/degradation</keyword>
<dbReference type="Gene3D" id="3.40.80.10">
    <property type="entry name" value="Peptidoglycan recognition protein-like"/>
    <property type="match status" value="1"/>
</dbReference>
<keyword evidence="9" id="KW-0862">Zinc</keyword>
<evidence type="ECO:0000256" key="2">
    <source>
        <dbReference type="ARBA" id="ARBA00001947"/>
    </source>
</evidence>
<proteinExistence type="inferred from homology"/>
<dbReference type="InterPro" id="IPR051206">
    <property type="entry name" value="NAMLAA_amidase_2"/>
</dbReference>
<evidence type="ECO:0000256" key="8">
    <source>
        <dbReference type="ARBA" id="ARBA00022801"/>
    </source>
</evidence>
<dbReference type="GO" id="GO:0009253">
    <property type="term" value="P:peptidoglycan catabolic process"/>
    <property type="evidence" value="ECO:0007669"/>
    <property type="project" value="InterPro"/>
</dbReference>
<evidence type="ECO:0000259" key="13">
    <source>
        <dbReference type="SMART" id="SM00644"/>
    </source>
</evidence>
<dbReference type="PANTHER" id="PTHR30417:SF4">
    <property type="entry name" value="1,6-ANHYDRO-N-ACETYLMURAMYL-L-ALANINE AMIDASE AMPD"/>
    <property type="match status" value="1"/>
</dbReference>
<dbReference type="GO" id="GO:0009254">
    <property type="term" value="P:peptidoglycan turnover"/>
    <property type="evidence" value="ECO:0007669"/>
    <property type="project" value="TreeGrafter"/>
</dbReference>
<comment type="cofactor">
    <cofactor evidence="2">
        <name>Zn(2+)</name>
        <dbReference type="ChEBI" id="CHEBI:29105"/>
    </cofactor>
</comment>
<dbReference type="RefSeq" id="WP_163654387.1">
    <property type="nucleotide sequence ID" value="NZ_JAAGRN010000005.1"/>
</dbReference>
<dbReference type="GO" id="GO:0008745">
    <property type="term" value="F:N-acetylmuramoyl-L-alanine amidase activity"/>
    <property type="evidence" value="ECO:0007669"/>
    <property type="project" value="UniProtKB-EC"/>
</dbReference>
<dbReference type="SUPFAM" id="SSF55846">
    <property type="entry name" value="N-acetylmuramoyl-L-alanine amidase-like"/>
    <property type="match status" value="1"/>
</dbReference>
<evidence type="ECO:0000256" key="1">
    <source>
        <dbReference type="ARBA" id="ARBA00001561"/>
    </source>
</evidence>
<comment type="catalytic activity">
    <reaction evidence="1">
        <text>Hydrolyzes the link between N-acetylmuramoyl residues and L-amino acid residues in certain cell-wall glycopeptides.</text>
        <dbReference type="EC" id="3.5.1.28"/>
    </reaction>
</comment>
<evidence type="ECO:0000256" key="6">
    <source>
        <dbReference type="ARBA" id="ARBA00022490"/>
    </source>
</evidence>
<dbReference type="PANTHER" id="PTHR30417">
    <property type="entry name" value="N-ACETYLMURAMOYL-L-ALANINE AMIDASE AMID"/>
    <property type="match status" value="1"/>
</dbReference>
<evidence type="ECO:0000256" key="7">
    <source>
        <dbReference type="ARBA" id="ARBA00022723"/>
    </source>
</evidence>
<name>A0A6B2QZ52_9BURK</name>
<protein>
    <recommendedName>
        <fullName evidence="11">1,6-anhydro-N-acetylmuramyl-L-alanine amidase AmpD</fullName>
        <ecNumber evidence="5">3.5.1.28</ecNumber>
    </recommendedName>
    <alternativeName>
        <fullName evidence="12">N-acetylmuramoyl-L-alanine amidase</fullName>
    </alternativeName>
</protein>
<dbReference type="NCBIfam" id="NF008758">
    <property type="entry name" value="PRK11789.1"/>
    <property type="match status" value="1"/>
</dbReference>
<comment type="subcellular location">
    <subcellularLocation>
        <location evidence="3">Cytoplasm</location>
    </subcellularLocation>
</comment>
<dbReference type="GO" id="GO:0005737">
    <property type="term" value="C:cytoplasm"/>
    <property type="evidence" value="ECO:0007669"/>
    <property type="project" value="UniProtKB-SubCell"/>
</dbReference>
<reference evidence="14" key="1">
    <citation type="submission" date="2020-02" db="EMBL/GenBank/DDBJ databases">
        <authorList>
            <person name="Chen W.-M."/>
        </authorList>
    </citation>
    <scope>NUCLEOTIDE SEQUENCE</scope>
    <source>
        <strain evidence="14">NBD-18</strain>
    </source>
</reference>